<dbReference type="EMBL" id="NQNY01000007">
    <property type="protein sequence ID" value="PAK21301.1"/>
    <property type="molecule type" value="Genomic_DNA"/>
</dbReference>
<gene>
    <name evidence="2" type="ORF">CJJ23_02590</name>
</gene>
<dbReference type="Proteomes" id="UP000216943">
    <property type="component" value="Unassembled WGS sequence"/>
</dbReference>
<dbReference type="OrthoDB" id="9943331at2"/>
<evidence type="ECO:0000313" key="2">
    <source>
        <dbReference type="EMBL" id="PAK21301.1"/>
    </source>
</evidence>
<feature type="region of interest" description="Disordered" evidence="1">
    <location>
        <begin position="1"/>
        <end position="20"/>
    </location>
</feature>
<evidence type="ECO:0008006" key="4">
    <source>
        <dbReference type="Google" id="ProtNLM"/>
    </source>
</evidence>
<accession>A0A269TIR7</accession>
<protein>
    <recommendedName>
        <fullName evidence="4">SHOCT domain-containing protein</fullName>
    </recommendedName>
</protein>
<feature type="compositionally biased region" description="Low complexity" evidence="1">
    <location>
        <begin position="46"/>
        <end position="76"/>
    </location>
</feature>
<dbReference type="NCBIfam" id="NF045865">
    <property type="entry name" value="glide_MMOB4860"/>
    <property type="match status" value="1"/>
</dbReference>
<feature type="region of interest" description="Disordered" evidence="1">
    <location>
        <begin position="44"/>
        <end position="77"/>
    </location>
</feature>
<sequence length="304" mass="35345">MNNKKQFFNQYGQPVEQPNVNNQINQGQAYQQQPQNFSQTQYIRNQQAQQPQFQQQGQFPQQPQPYAQQGLQPQHQTMQQQFDFVAQNQVPVSQAQQPNQVPTQTWTYAQPNPNQTQQGDFQNQPQVYDNQNQQQHGHHHATVSQTYTTRQQALTTTQMYMMTSPFTYPDNNLVYIPPKQQAPAPVQPKPQVVEQEFRLDVSHLPMPLNPLPNSNSNAYYNEFHKTGYIPAPNPNPERQPNPFFQQQYVTQQFDFMPETNQAPKSQIQVKIAQLDQLLANNMITPEAYTKRKQSLIDQELNGDF</sequence>
<dbReference type="RefSeq" id="WP_095334807.1">
    <property type="nucleotide sequence ID" value="NZ_NQNY01000007.1"/>
</dbReference>
<comment type="caution">
    <text evidence="2">The sequence shown here is derived from an EMBL/GenBank/DDBJ whole genome shotgun (WGS) entry which is preliminary data.</text>
</comment>
<reference evidence="3" key="1">
    <citation type="submission" date="2017-08" db="EMBL/GenBank/DDBJ databases">
        <authorList>
            <person name="Alvarez-Ponce D."/>
            <person name="Weitzman C.L."/>
            <person name="Tillett R.L."/>
            <person name="Sandmeier F.C."/>
            <person name="Tracy C.R."/>
        </authorList>
    </citation>
    <scope>NUCLEOTIDE SEQUENCE [LARGE SCALE GENOMIC DNA]</scope>
    <source>
        <strain evidence="3">723</strain>
    </source>
</reference>
<evidence type="ECO:0000313" key="3">
    <source>
        <dbReference type="Proteomes" id="UP000216943"/>
    </source>
</evidence>
<dbReference type="AlphaFoldDB" id="A0A269TIR7"/>
<name>A0A269TIR7_9BACT</name>
<evidence type="ECO:0000256" key="1">
    <source>
        <dbReference type="SAM" id="MobiDB-lite"/>
    </source>
</evidence>
<organism evidence="2 3">
    <name type="scientific">Mycoplasmopsis agassizii</name>
    <dbReference type="NCBI Taxonomy" id="33922"/>
    <lineage>
        <taxon>Bacteria</taxon>
        <taxon>Bacillati</taxon>
        <taxon>Mycoplasmatota</taxon>
        <taxon>Mycoplasmoidales</taxon>
        <taxon>Metamycoplasmataceae</taxon>
        <taxon>Mycoplasmopsis</taxon>
    </lineage>
</organism>
<proteinExistence type="predicted"/>